<sequence>MESDLLIKEDEFHKENKKLEERTKELMKKKIQDNLIRETLNTKTDLDNIRAKKLNSDEVDLSNIAESTRGHDTNDEDLNTADAMGRKGAGHFYRAKIKRLQIENIRIQTENKNKTDEIIKLQKEKQALSEDKENGLLLITLQRIL</sequence>
<dbReference type="Proteomes" id="UP001162164">
    <property type="component" value="Unassembled WGS sequence"/>
</dbReference>
<keyword evidence="4" id="KW-1185">Reference proteome</keyword>
<comment type="caution">
    <text evidence="3">The sequence shown here is derived from an EMBL/GenBank/DDBJ whole genome shotgun (WGS) entry which is preliminary data.</text>
</comment>
<accession>A0ABQ9IU83</accession>
<organism evidence="3 4">
    <name type="scientific">Molorchus minor</name>
    <dbReference type="NCBI Taxonomy" id="1323400"/>
    <lineage>
        <taxon>Eukaryota</taxon>
        <taxon>Metazoa</taxon>
        <taxon>Ecdysozoa</taxon>
        <taxon>Arthropoda</taxon>
        <taxon>Hexapoda</taxon>
        <taxon>Insecta</taxon>
        <taxon>Pterygota</taxon>
        <taxon>Neoptera</taxon>
        <taxon>Endopterygota</taxon>
        <taxon>Coleoptera</taxon>
        <taxon>Polyphaga</taxon>
        <taxon>Cucujiformia</taxon>
        <taxon>Chrysomeloidea</taxon>
        <taxon>Cerambycidae</taxon>
        <taxon>Lamiinae</taxon>
        <taxon>Monochamini</taxon>
        <taxon>Molorchus</taxon>
    </lineage>
</organism>
<gene>
    <name evidence="3" type="ORF">NQ317_012843</name>
</gene>
<name>A0ABQ9IU83_9CUCU</name>
<proteinExistence type="predicted"/>
<keyword evidence="1" id="KW-0175">Coiled coil</keyword>
<evidence type="ECO:0000313" key="3">
    <source>
        <dbReference type="EMBL" id="KAJ8965314.1"/>
    </source>
</evidence>
<protein>
    <submittedName>
        <fullName evidence="3">Uncharacterized protein</fullName>
    </submittedName>
</protein>
<feature type="region of interest" description="Disordered" evidence="2">
    <location>
        <begin position="64"/>
        <end position="83"/>
    </location>
</feature>
<evidence type="ECO:0000313" key="4">
    <source>
        <dbReference type="Proteomes" id="UP001162164"/>
    </source>
</evidence>
<reference evidence="3" key="1">
    <citation type="journal article" date="2023" name="Insect Mol. Biol.">
        <title>Genome sequencing provides insights into the evolution of gene families encoding plant cell wall-degrading enzymes in longhorned beetles.</title>
        <authorList>
            <person name="Shin N.R."/>
            <person name="Okamura Y."/>
            <person name="Kirsch R."/>
            <person name="Pauchet Y."/>
        </authorList>
    </citation>
    <scope>NUCLEOTIDE SEQUENCE</scope>
    <source>
        <strain evidence="3">MMC_N1</strain>
    </source>
</reference>
<evidence type="ECO:0000256" key="1">
    <source>
        <dbReference type="SAM" id="Coils"/>
    </source>
</evidence>
<feature type="coiled-coil region" evidence="1">
    <location>
        <begin position="97"/>
        <end position="131"/>
    </location>
</feature>
<evidence type="ECO:0000256" key="2">
    <source>
        <dbReference type="SAM" id="MobiDB-lite"/>
    </source>
</evidence>
<dbReference type="EMBL" id="JAPWTJ010002639">
    <property type="protein sequence ID" value="KAJ8965314.1"/>
    <property type="molecule type" value="Genomic_DNA"/>
</dbReference>